<evidence type="ECO:0000259" key="2">
    <source>
        <dbReference type="Pfam" id="PF17667"/>
    </source>
</evidence>
<dbReference type="AlphaFoldDB" id="A0A9P3G9S0"/>
<comment type="caution">
    <text evidence="3">The sequence shown here is derived from an EMBL/GenBank/DDBJ whole genome shotgun (WGS) entry which is preliminary data.</text>
</comment>
<keyword evidence="4" id="KW-1185">Reference proteome</keyword>
<dbReference type="Pfam" id="PF17667">
    <property type="entry name" value="Pkinase_fungal"/>
    <property type="match status" value="1"/>
</dbReference>
<proteinExistence type="predicted"/>
<feature type="compositionally biased region" description="Low complexity" evidence="1">
    <location>
        <begin position="785"/>
        <end position="794"/>
    </location>
</feature>
<dbReference type="PANTHER" id="PTHR38248:SF2">
    <property type="entry name" value="FUNK1 11"/>
    <property type="match status" value="1"/>
</dbReference>
<dbReference type="OrthoDB" id="2755887at2759"/>
<organism evidence="3 4">
    <name type="scientific">Phanerochaete sordida</name>
    <dbReference type="NCBI Taxonomy" id="48140"/>
    <lineage>
        <taxon>Eukaryota</taxon>
        <taxon>Fungi</taxon>
        <taxon>Dikarya</taxon>
        <taxon>Basidiomycota</taxon>
        <taxon>Agaricomycotina</taxon>
        <taxon>Agaricomycetes</taxon>
        <taxon>Polyporales</taxon>
        <taxon>Phanerochaetaceae</taxon>
        <taxon>Phanerochaete</taxon>
    </lineage>
</organism>
<accession>A0A9P3G9S0</accession>
<gene>
    <name evidence="3" type="ORF">PsYK624_081660</name>
</gene>
<reference evidence="3 4" key="1">
    <citation type="submission" date="2021-08" db="EMBL/GenBank/DDBJ databases">
        <title>Draft Genome Sequence of Phanerochaete sordida strain YK-624.</title>
        <authorList>
            <person name="Mori T."/>
            <person name="Dohra H."/>
            <person name="Suzuki T."/>
            <person name="Kawagishi H."/>
            <person name="Hirai H."/>
        </authorList>
    </citation>
    <scope>NUCLEOTIDE SEQUENCE [LARGE SCALE GENOMIC DNA]</scope>
    <source>
        <strain evidence="3 4">YK-624</strain>
    </source>
</reference>
<evidence type="ECO:0000313" key="3">
    <source>
        <dbReference type="EMBL" id="GJE92013.1"/>
    </source>
</evidence>
<dbReference type="InterPro" id="IPR040976">
    <property type="entry name" value="Pkinase_fungal"/>
</dbReference>
<sequence length="824" mass="92478">MDMPRPLPVQPRLRPEYSTVETDYTEDCVALSKTLNGYWVGLMPLDEMFRTFFPGIPVPPCISCPDYTKVKPTSGDLDMHKSWTTATLDGTLPQHVTLSSSSDPRSSKCHPDVAVQLYGAEQTPSIVPSPPPFSTLDIACAVEDSNSPFLFQRRTGRLEYLETPQGGQIRGRLAHFAKQHFQQQHRISLWQIVLNIKHRQAHLIHWDRAGAVVSEGFDPLEDPWIFRLAWAYSRASRRQQGFDNTALLWKHQNITFQSAISRYLTQCKDRLQISLPAAREIRKSSSPIYRLDVPDEQAADGVRPCLVAEPFYTAHSPLGRGTRVFVAYDLVDRAVRIVKDSWRPEYPNALPEHVALTRMAEAGVEHIPKFICGGDVAEAPGEPVQATVTQDLGTGAETAAWRLPCAPRTSFRKLVHYRILEDITLPLEKLKDSRELLIVIRDIAKAIRQARRRAQLMHCDVTWFNIRWEYDAIGNIRGVLIDWDHAERLPFPFVFNPDAPNASATWHFMPIRVMNDRQTVRQTVDDLESLYWSLLFGSLRFVKHNSPFTLFGDRDFFSSPTGCIPLDQSRFPIFINAKQGFLSGERLTNVRWQSSNFQEFMQELTDEWARYYRLWDAERAFHQDDAVCSDEWNAISLKMNNAQWLIDKIDETLEKPSSGWMPGDIGPNQFEKLPAKDIPVLQDVLTSASTLDASHMSVDPASGMRSMAPHRFADPRSQSLMDLAMSSMNPAKSSMNVAPSSLRKRSNSAASLEDPSPGPSTAAQAAEHGRSGAAPPTKMRRADPASGSAGASSAKTEPSGSRDGPGGIQIRSLTRPPAPQNRGR</sequence>
<feature type="region of interest" description="Disordered" evidence="1">
    <location>
        <begin position="730"/>
        <end position="824"/>
    </location>
</feature>
<dbReference type="EMBL" id="BPQB01000024">
    <property type="protein sequence ID" value="GJE92013.1"/>
    <property type="molecule type" value="Genomic_DNA"/>
</dbReference>
<feature type="domain" description="Fungal-type protein kinase" evidence="2">
    <location>
        <begin position="172"/>
        <end position="535"/>
    </location>
</feature>
<name>A0A9P3G9S0_9APHY</name>
<protein>
    <recommendedName>
        <fullName evidence="2">Fungal-type protein kinase domain-containing protein</fullName>
    </recommendedName>
</protein>
<evidence type="ECO:0000256" key="1">
    <source>
        <dbReference type="SAM" id="MobiDB-lite"/>
    </source>
</evidence>
<dbReference type="PANTHER" id="PTHR38248">
    <property type="entry name" value="FUNK1 6"/>
    <property type="match status" value="1"/>
</dbReference>
<dbReference type="Proteomes" id="UP000703269">
    <property type="component" value="Unassembled WGS sequence"/>
</dbReference>
<feature type="compositionally biased region" description="Polar residues" evidence="1">
    <location>
        <begin position="730"/>
        <end position="739"/>
    </location>
</feature>
<evidence type="ECO:0000313" key="4">
    <source>
        <dbReference type="Proteomes" id="UP000703269"/>
    </source>
</evidence>